<dbReference type="InterPro" id="IPR036397">
    <property type="entry name" value="RNaseH_sf"/>
</dbReference>
<protein>
    <submittedName>
        <fullName evidence="4">Putative tc1 transposase tc1-like transposase</fullName>
    </submittedName>
</protein>
<dbReference type="InterPro" id="IPR002492">
    <property type="entry name" value="Transposase_Tc1-like"/>
</dbReference>
<dbReference type="InterPro" id="IPR036388">
    <property type="entry name" value="WH-like_DNA-bd_sf"/>
</dbReference>
<dbReference type="GO" id="GO:0006313">
    <property type="term" value="P:DNA transposition"/>
    <property type="evidence" value="ECO:0007669"/>
    <property type="project" value="InterPro"/>
</dbReference>
<dbReference type="EMBL" id="GBBK01000928">
    <property type="protein sequence ID" value="JAC23554.1"/>
    <property type="molecule type" value="mRNA"/>
</dbReference>
<dbReference type="InterPro" id="IPR038717">
    <property type="entry name" value="Tc1-like_DDE_dom"/>
</dbReference>
<dbReference type="SUPFAM" id="SSF46689">
    <property type="entry name" value="Homeodomain-like"/>
    <property type="match status" value="1"/>
</dbReference>
<dbReference type="Gene3D" id="1.10.10.10">
    <property type="entry name" value="Winged helix-like DNA-binding domain superfamily/Winged helix DNA-binding domain"/>
    <property type="match status" value="1"/>
</dbReference>
<dbReference type="PANTHER" id="PTHR23022:SF134">
    <property type="entry name" value="TRANSPOSABLE ELEMENT TC1 TRANSPOSASE"/>
    <property type="match status" value="1"/>
</dbReference>
<dbReference type="Gene3D" id="3.30.420.10">
    <property type="entry name" value="Ribonuclease H-like superfamily/Ribonuclease H"/>
    <property type="match status" value="1"/>
</dbReference>
<dbReference type="Pfam" id="PF13358">
    <property type="entry name" value="DDE_3"/>
    <property type="match status" value="1"/>
</dbReference>
<comment type="subcellular location">
    <subcellularLocation>
        <location evidence="1">Nucleus</location>
    </subcellularLocation>
</comment>
<sequence length="338" mass="37957">MPPRVPLEQRHRVIAMSLCGKSQNEIAKSVGVTQATVSRIVQAYRDEGRICDAPRHLKRKTTEEEDHAIVAAACVAPFMTAGQLKQVAGVDVSDNLVRTRLREAGLRNRVAVQKPKLSATNKEKRLQFARDHIEWTVEDWENVVFTDESTVCTKWSQQQKVYRPDLMRYDPHYVQKVKSSGRTSVNIWGVITKNGLGPLRRISGRFCAEAYLEIIDQELLPHLLDGPFTDGCFYLQHDLSPVHAARAVKEHLEQLGVMTLSWPPQGADLNIIENVWGILKSNLSKMSLHDASADGLWEAVKSAWDALKDDVDLVPALFDSLPRRIAGVAQSGGEFQRY</sequence>
<feature type="domain" description="Tc1-like transposase DDE" evidence="3">
    <location>
        <begin position="143"/>
        <end position="287"/>
    </location>
</feature>
<dbReference type="PANTHER" id="PTHR23022">
    <property type="entry name" value="TRANSPOSABLE ELEMENT-RELATED"/>
    <property type="match status" value="1"/>
</dbReference>
<evidence type="ECO:0000256" key="1">
    <source>
        <dbReference type="ARBA" id="ARBA00004123"/>
    </source>
</evidence>
<dbReference type="InterPro" id="IPR009057">
    <property type="entry name" value="Homeodomain-like_sf"/>
</dbReference>
<evidence type="ECO:0000259" key="3">
    <source>
        <dbReference type="Pfam" id="PF13358"/>
    </source>
</evidence>
<dbReference type="Pfam" id="PF13384">
    <property type="entry name" value="HTH_23"/>
    <property type="match status" value="1"/>
</dbReference>
<dbReference type="GO" id="GO:0003677">
    <property type="term" value="F:DNA binding"/>
    <property type="evidence" value="ECO:0007669"/>
    <property type="project" value="InterPro"/>
</dbReference>
<evidence type="ECO:0000313" key="4">
    <source>
        <dbReference type="EMBL" id="JAC23554.1"/>
    </source>
</evidence>
<reference evidence="4" key="1">
    <citation type="submission" date="2014-03" db="EMBL/GenBank/DDBJ databases">
        <title>The sialotranscriptome of Amblyomma triste, Amblyomma parvum and Amblyomma cajennense ticks, uncovered by 454-based RNA-seq.</title>
        <authorList>
            <person name="Garcia G.R."/>
            <person name="Gardinassi L.G."/>
            <person name="Ribeiro J.M."/>
            <person name="Anatriello E."/>
            <person name="Ferreira B.R."/>
            <person name="Moreira H.N."/>
            <person name="Mafra C."/>
            <person name="Olegario M.M."/>
            <person name="Szabo P.J."/>
            <person name="Miranda-Santos I.K."/>
            <person name="Maruyama S.R."/>
        </authorList>
    </citation>
    <scope>NUCLEOTIDE SEQUENCE</scope>
    <source>
        <strain evidence="4">Uberlandia</strain>
        <tissue evidence="4">Salivary glands</tissue>
    </source>
</reference>
<name>A0A023FQE4_AMBCJ</name>
<organism evidence="4">
    <name type="scientific">Amblyomma cajennense</name>
    <name type="common">Cayenne tick</name>
    <name type="synonym">Acarus cajennensis</name>
    <dbReference type="NCBI Taxonomy" id="34607"/>
    <lineage>
        <taxon>Eukaryota</taxon>
        <taxon>Metazoa</taxon>
        <taxon>Ecdysozoa</taxon>
        <taxon>Arthropoda</taxon>
        <taxon>Chelicerata</taxon>
        <taxon>Arachnida</taxon>
        <taxon>Acari</taxon>
        <taxon>Parasitiformes</taxon>
        <taxon>Ixodida</taxon>
        <taxon>Ixodoidea</taxon>
        <taxon>Ixodidae</taxon>
        <taxon>Amblyomminae</taxon>
        <taxon>Amblyomma</taxon>
    </lineage>
</organism>
<proteinExistence type="evidence at transcript level"/>
<dbReference type="GO" id="GO:0005634">
    <property type="term" value="C:nucleus"/>
    <property type="evidence" value="ECO:0007669"/>
    <property type="project" value="UniProtKB-SubCell"/>
</dbReference>
<dbReference type="AlphaFoldDB" id="A0A023FQE4"/>
<dbReference type="Pfam" id="PF01498">
    <property type="entry name" value="HTH_Tnp_Tc3_2"/>
    <property type="match status" value="1"/>
</dbReference>
<dbReference type="InterPro" id="IPR052338">
    <property type="entry name" value="Transposase_5"/>
</dbReference>
<feature type="domain" description="Transposase Tc1-like" evidence="2">
    <location>
        <begin position="68"/>
        <end position="133"/>
    </location>
</feature>
<evidence type="ECO:0000259" key="2">
    <source>
        <dbReference type="Pfam" id="PF01498"/>
    </source>
</evidence>
<accession>A0A023FQE4</accession>
<dbReference type="GO" id="GO:0015074">
    <property type="term" value="P:DNA integration"/>
    <property type="evidence" value="ECO:0007669"/>
    <property type="project" value="InterPro"/>
</dbReference>